<accession>A0A1J4KUC9</accession>
<dbReference type="PANTHER" id="PTHR15375:SF22">
    <property type="entry name" value="PROTEIN DBF4 HOMOLOG A"/>
    <property type="match status" value="1"/>
</dbReference>
<reference evidence="3" key="1">
    <citation type="submission" date="2016-10" db="EMBL/GenBank/DDBJ databases">
        <authorList>
            <person name="Benchimol M."/>
            <person name="Almeida L.G."/>
            <person name="Vasconcelos A.T."/>
            <person name="Perreira-Neves A."/>
            <person name="Rosa I.A."/>
            <person name="Tasca T."/>
            <person name="Bogo M.R."/>
            <person name="de Souza W."/>
        </authorList>
    </citation>
    <scope>NUCLEOTIDE SEQUENCE [LARGE SCALE GENOMIC DNA]</scope>
    <source>
        <strain evidence="3">K</strain>
    </source>
</reference>
<feature type="repeat" description="WD" evidence="1">
    <location>
        <begin position="76"/>
        <end position="117"/>
    </location>
</feature>
<dbReference type="PROSITE" id="PS50082">
    <property type="entry name" value="WD_REPEATS_2"/>
    <property type="match status" value="1"/>
</dbReference>
<comment type="caution">
    <text evidence="3">The sequence shown here is derived from an EMBL/GenBank/DDBJ whole genome shotgun (WGS) entry which is preliminary data.</text>
</comment>
<dbReference type="PANTHER" id="PTHR15375">
    <property type="entry name" value="ACTIVATOR OF S-PHASE KINASE-RELATED"/>
    <property type="match status" value="1"/>
</dbReference>
<dbReference type="InterPro" id="IPR001680">
    <property type="entry name" value="WD40_rpt"/>
</dbReference>
<protein>
    <submittedName>
        <fullName evidence="3">Uncharacterized protein</fullName>
    </submittedName>
</protein>
<gene>
    <name evidence="3" type="ORF">TRFO_42844</name>
</gene>
<feature type="region of interest" description="Disordered" evidence="2">
    <location>
        <begin position="483"/>
        <end position="506"/>
    </location>
</feature>
<dbReference type="InterPro" id="IPR016024">
    <property type="entry name" value="ARM-type_fold"/>
</dbReference>
<dbReference type="SUPFAM" id="SSF50978">
    <property type="entry name" value="WD40 repeat-like"/>
    <property type="match status" value="1"/>
</dbReference>
<sequence length="1235" mass="141251">MSCDDDGIKTYVAIQKNAASLPKNFEYTRFLYFDARGIFDKNFHLNKMVACGTRQGSLIILGTHKNIDELNYVCLLSGHQYEITDLLLSKDSSSFLSISSDATICCWSTRDASCLISQKIPNMSTGNYRIIHSQNSPGIVWIWKYGEAVYVYDLLTNIIINYKEFHGLNSFHVIHDRNLAVCAGIGQIQTFKYQIIMKFNTNCNENTTNTRNNNYIEDKNIYRNIYSTKIKNHASLEDNTSNNNNSKNNNLDISTNLNSSTGSFNNKNNNKNNNKSNSNFNSGNNESQYIYEFMDKNSFNYDYFFFQINRVCQFGVVRVVKNHWTLISYLTGRNIIECDLPNMDEDDRVSQIEITGSTSFCLGTIKARYYLVEVKEKFNVRKKAVNEEDKSLRVSVIRLIGSEITNQKLHGAFIVNRKIGILFSSNGNNIVLYTPLVHKPASIISTQRRGSLPFNAESPKSHKTIPKNGNLVNINSLNNTNLETGGKKFENDPEIETNTDTKESSKEIVNHSEIPKSPHNHIPTNNKSNVNRSFLKHNHKTKILVAKKDKPDCLDINQLFHKKYLNFCDCQISAVTFGRVIKTMAIIGFEDGKIIFSNVFTDIHPIVSYAMSDTIIDFAQNKYNNYIIAIGKNGSACIFRDVNFLVLFETPMIPIISVYYILSTNIFILEFINGCKCFYSPTESQPYASQLFIPKDAEKIWPNVFVEDTTKPIHNLSVKIKDFAMKYDIINFQKLYLNAEKNDSDEHVKLLNSYCHKLMNSIQNNKYVDKSFDDQSDKIVLIGDSLIPTFFYSPFNLNPNSLHNCSFFIGSKLLIIFHIVHDTILKHNNSIASDTLNNENDEIHENIENNPENGDDTNNNQNHSMHNINGEIYNKCSQIIENDDKLDYSQFGEFLPFLMKILFYSSNPFIRSVALRLCIYIGKSLKTENCNEIMNSMMKSKPIEDTSKMVTSILLTVFESPIQSNLKEELISFLISKIKDSLVNQEITTLAIYILEKGVKNKWFQLDSQNFIHFVQSTSKKEKESKEINKKLVKICVSNLSLFFSSFQQLINNNQNDKSVIKCIFRIYDYAAVKILKKNIGCLVLECYAKASHSLNSNNSSLIKLYQKSVGNLAAVFTNVYVENDVIILAHSDGFLKAYQNGKLLFNDKIFDLSENEQAEVNLISVGPEMKFGVVISSRKEVAKVFYLKEPTRRLFHTTRQRVLNEIKVAKIESESKYEVIWNGINNCDINVINK</sequence>
<dbReference type="InterPro" id="IPR036322">
    <property type="entry name" value="WD40_repeat_dom_sf"/>
</dbReference>
<evidence type="ECO:0000256" key="2">
    <source>
        <dbReference type="SAM" id="MobiDB-lite"/>
    </source>
</evidence>
<evidence type="ECO:0000313" key="4">
    <source>
        <dbReference type="Proteomes" id="UP000179807"/>
    </source>
</evidence>
<keyword evidence="1" id="KW-0853">WD repeat</keyword>
<feature type="compositionally biased region" description="Low complexity" evidence="2">
    <location>
        <begin position="237"/>
        <end position="281"/>
    </location>
</feature>
<evidence type="ECO:0000313" key="3">
    <source>
        <dbReference type="EMBL" id="OHT14875.1"/>
    </source>
</evidence>
<dbReference type="GO" id="GO:0043539">
    <property type="term" value="F:protein serine/threonine kinase activator activity"/>
    <property type="evidence" value="ECO:0007669"/>
    <property type="project" value="TreeGrafter"/>
</dbReference>
<evidence type="ECO:0000256" key="1">
    <source>
        <dbReference type="PROSITE-ProRule" id="PRU00221"/>
    </source>
</evidence>
<dbReference type="AlphaFoldDB" id="A0A1J4KUC9"/>
<dbReference type="GO" id="GO:1901987">
    <property type="term" value="P:regulation of cell cycle phase transition"/>
    <property type="evidence" value="ECO:0007669"/>
    <property type="project" value="TreeGrafter"/>
</dbReference>
<feature type="region of interest" description="Disordered" evidence="2">
    <location>
        <begin position="236"/>
        <end position="281"/>
    </location>
</feature>
<dbReference type="Gene3D" id="2.130.10.10">
    <property type="entry name" value="YVTN repeat-like/Quinoprotein amine dehydrogenase"/>
    <property type="match status" value="1"/>
</dbReference>
<dbReference type="RefSeq" id="XP_068368011.1">
    <property type="nucleotide sequence ID" value="XM_068514506.1"/>
</dbReference>
<name>A0A1J4KUC9_9EUKA</name>
<dbReference type="EMBL" id="MLAK01000306">
    <property type="protein sequence ID" value="OHT14875.1"/>
    <property type="molecule type" value="Genomic_DNA"/>
</dbReference>
<keyword evidence="4" id="KW-1185">Reference proteome</keyword>
<dbReference type="InterPro" id="IPR015943">
    <property type="entry name" value="WD40/YVTN_repeat-like_dom_sf"/>
</dbReference>
<dbReference type="GO" id="GO:0010571">
    <property type="term" value="P:positive regulation of nuclear cell cycle DNA replication"/>
    <property type="evidence" value="ECO:0007669"/>
    <property type="project" value="TreeGrafter"/>
</dbReference>
<organism evidence="3 4">
    <name type="scientific">Tritrichomonas foetus</name>
    <dbReference type="NCBI Taxonomy" id="1144522"/>
    <lineage>
        <taxon>Eukaryota</taxon>
        <taxon>Metamonada</taxon>
        <taxon>Parabasalia</taxon>
        <taxon>Tritrichomonadida</taxon>
        <taxon>Tritrichomonadidae</taxon>
        <taxon>Tritrichomonas</taxon>
    </lineage>
</organism>
<dbReference type="SMART" id="SM00320">
    <property type="entry name" value="WD40"/>
    <property type="match status" value="2"/>
</dbReference>
<dbReference type="Proteomes" id="UP000179807">
    <property type="component" value="Unassembled WGS sequence"/>
</dbReference>
<dbReference type="GeneID" id="94849210"/>
<dbReference type="VEuPathDB" id="TrichDB:TRFO_42844"/>
<dbReference type="InterPro" id="IPR051590">
    <property type="entry name" value="Replication_Regulatory_Kinase"/>
</dbReference>
<proteinExistence type="predicted"/>
<dbReference type="GO" id="GO:0031431">
    <property type="term" value="C:Dbf4-dependent protein kinase complex"/>
    <property type="evidence" value="ECO:0007669"/>
    <property type="project" value="TreeGrafter"/>
</dbReference>
<dbReference type="SUPFAM" id="SSF48371">
    <property type="entry name" value="ARM repeat"/>
    <property type="match status" value="1"/>
</dbReference>